<dbReference type="PANTHER" id="PTHR43669:SF3">
    <property type="entry name" value="ALCOHOL DEHYDROGENASE, PUTATIVE (AFU_ORTHOLOGUE AFUA_3G03445)-RELATED"/>
    <property type="match status" value="1"/>
</dbReference>
<dbReference type="PRINTS" id="PR00081">
    <property type="entry name" value="GDHRDH"/>
</dbReference>
<evidence type="ECO:0000313" key="5">
    <source>
        <dbReference type="Proteomes" id="UP000446768"/>
    </source>
</evidence>
<dbReference type="PANTHER" id="PTHR43669">
    <property type="entry name" value="5-KETO-D-GLUCONATE 5-REDUCTASE"/>
    <property type="match status" value="1"/>
</dbReference>
<dbReference type="GO" id="GO:0016491">
    <property type="term" value="F:oxidoreductase activity"/>
    <property type="evidence" value="ECO:0007669"/>
    <property type="project" value="UniProtKB-KW"/>
</dbReference>
<reference evidence="4 5" key="1">
    <citation type="submission" date="2019-11" db="EMBL/GenBank/DDBJ databases">
        <title>Novel species isolated from a subtropical stream in China.</title>
        <authorList>
            <person name="Lu H."/>
        </authorList>
    </citation>
    <scope>NUCLEOTIDE SEQUENCE [LARGE SCALE GENOMIC DNA]</scope>
    <source>
        <strain evidence="4 5">FT92W</strain>
    </source>
</reference>
<comment type="similarity">
    <text evidence="1">Belongs to the short-chain dehydrogenases/reductases (SDR) family.</text>
</comment>
<gene>
    <name evidence="4" type="ORF">GJ700_18165</name>
</gene>
<dbReference type="PRINTS" id="PR00080">
    <property type="entry name" value="SDRFAMILY"/>
</dbReference>
<dbReference type="AlphaFoldDB" id="A0A7X2IPJ5"/>
<dbReference type="InterPro" id="IPR002347">
    <property type="entry name" value="SDR_fam"/>
</dbReference>
<dbReference type="SMART" id="SM00822">
    <property type="entry name" value="PKS_KR"/>
    <property type="match status" value="1"/>
</dbReference>
<protein>
    <submittedName>
        <fullName evidence="4">SDR family oxidoreductase</fullName>
    </submittedName>
</protein>
<organism evidence="4 5">
    <name type="scientific">Pseudoduganella rivuli</name>
    <dbReference type="NCBI Taxonomy" id="2666085"/>
    <lineage>
        <taxon>Bacteria</taxon>
        <taxon>Pseudomonadati</taxon>
        <taxon>Pseudomonadota</taxon>
        <taxon>Betaproteobacteria</taxon>
        <taxon>Burkholderiales</taxon>
        <taxon>Oxalobacteraceae</taxon>
        <taxon>Telluria group</taxon>
        <taxon>Pseudoduganella</taxon>
    </lineage>
</organism>
<dbReference type="InterPro" id="IPR057326">
    <property type="entry name" value="KR_dom"/>
</dbReference>
<dbReference type="InterPro" id="IPR020904">
    <property type="entry name" value="Sc_DH/Rdtase_CS"/>
</dbReference>
<comment type="caution">
    <text evidence="4">The sequence shown here is derived from an EMBL/GenBank/DDBJ whole genome shotgun (WGS) entry which is preliminary data.</text>
</comment>
<feature type="domain" description="Ketoreductase" evidence="3">
    <location>
        <begin position="7"/>
        <end position="181"/>
    </location>
</feature>
<evidence type="ECO:0000256" key="2">
    <source>
        <dbReference type="ARBA" id="ARBA00023002"/>
    </source>
</evidence>
<dbReference type="Gene3D" id="3.40.50.720">
    <property type="entry name" value="NAD(P)-binding Rossmann-like Domain"/>
    <property type="match status" value="1"/>
</dbReference>
<proteinExistence type="inferred from homology"/>
<evidence type="ECO:0000259" key="3">
    <source>
        <dbReference type="SMART" id="SM00822"/>
    </source>
</evidence>
<sequence length="252" mass="26356">MNKLEGKIALITGGTSGIGLATARLFREQGAQLVLTGRDAGRIAATAAEFGEHALVLRSEAGNLADIDALVAQTKARYGRLDVLFLNAAVTNPAPIGHVTEAMFDEVFNVNVKGEFFTIQKALPLMGEGGAIVVTTSITNRTGSPNFPIYGASKAALRSLVQSLSLALIPQGIRINSICPGPVDTGGFQRLPLPPEVHSAVKADISGRSPIKRFATPEEIAKVALFLASDDSAYVVGEEIVVDGGITHVCLP</sequence>
<dbReference type="Pfam" id="PF13561">
    <property type="entry name" value="adh_short_C2"/>
    <property type="match status" value="1"/>
</dbReference>
<accession>A0A7X2IPJ5</accession>
<dbReference type="PROSITE" id="PS00061">
    <property type="entry name" value="ADH_SHORT"/>
    <property type="match status" value="1"/>
</dbReference>
<dbReference type="InterPro" id="IPR036291">
    <property type="entry name" value="NAD(P)-bd_dom_sf"/>
</dbReference>
<dbReference type="RefSeq" id="WP_154376418.1">
    <property type="nucleotide sequence ID" value="NZ_WKJJ01000011.1"/>
</dbReference>
<dbReference type="EMBL" id="WKJJ01000011">
    <property type="protein sequence ID" value="MRV73640.1"/>
    <property type="molecule type" value="Genomic_DNA"/>
</dbReference>
<dbReference type="SUPFAM" id="SSF51735">
    <property type="entry name" value="NAD(P)-binding Rossmann-fold domains"/>
    <property type="match status" value="1"/>
</dbReference>
<dbReference type="Proteomes" id="UP000446768">
    <property type="component" value="Unassembled WGS sequence"/>
</dbReference>
<dbReference type="FunFam" id="3.40.50.720:FF:000084">
    <property type="entry name" value="Short-chain dehydrogenase reductase"/>
    <property type="match status" value="1"/>
</dbReference>
<keyword evidence="5" id="KW-1185">Reference proteome</keyword>
<dbReference type="CDD" id="cd05233">
    <property type="entry name" value="SDR_c"/>
    <property type="match status" value="1"/>
</dbReference>
<evidence type="ECO:0000256" key="1">
    <source>
        <dbReference type="ARBA" id="ARBA00006484"/>
    </source>
</evidence>
<evidence type="ECO:0000313" key="4">
    <source>
        <dbReference type="EMBL" id="MRV73640.1"/>
    </source>
</evidence>
<keyword evidence="2" id="KW-0560">Oxidoreductase</keyword>
<name>A0A7X2IPJ5_9BURK</name>